<evidence type="ECO:0000313" key="9">
    <source>
        <dbReference type="Proteomes" id="UP000007799"/>
    </source>
</evidence>
<evidence type="ECO:0000256" key="5">
    <source>
        <dbReference type="ARBA" id="ARBA00023049"/>
    </source>
</evidence>
<dbReference type="GeneID" id="16071833"/>
<dbReference type="Pfam" id="PF01435">
    <property type="entry name" value="Peptidase_M48"/>
    <property type="match status" value="1"/>
</dbReference>
<reference evidence="8" key="1">
    <citation type="submission" date="2009-08" db="EMBL/GenBank/DDBJ databases">
        <title>Annotation of Salpingoeca rosetta.</title>
        <authorList>
            <consortium name="The Broad Institute Genome Sequencing Platform"/>
            <person name="Russ C."/>
            <person name="Cuomo C."/>
            <person name="Burger G."/>
            <person name="Gray M.W."/>
            <person name="Holland P.W.H."/>
            <person name="King N."/>
            <person name="Lang F.B.F."/>
            <person name="Roger A.J."/>
            <person name="Ruiz-Trillo I."/>
            <person name="Young S.K."/>
            <person name="Zeng Q."/>
            <person name="Gargeya S."/>
            <person name="Alvarado L."/>
            <person name="Berlin A."/>
            <person name="Chapman S.B."/>
            <person name="Chen Z."/>
            <person name="Freedman E."/>
            <person name="Gellesch M."/>
            <person name="Goldberg J."/>
            <person name="Griggs A."/>
            <person name="Gujja S."/>
            <person name="Heilman E."/>
            <person name="Heiman D."/>
            <person name="Howarth C."/>
            <person name="Mehta T."/>
            <person name="Neiman D."/>
            <person name="Pearson M."/>
            <person name="Roberts A."/>
            <person name="Saif S."/>
            <person name="Shea T."/>
            <person name="Shenoy N."/>
            <person name="Sisk P."/>
            <person name="Stolte C."/>
            <person name="Sykes S."/>
            <person name="White J."/>
            <person name="Yandava C."/>
            <person name="Haas B."/>
            <person name="Nusbaum C."/>
            <person name="Birren B."/>
        </authorList>
    </citation>
    <scope>NUCLEOTIDE SEQUENCE [LARGE SCALE GENOMIC DNA]</scope>
    <source>
        <strain evidence="8">ATCC 50818</strain>
    </source>
</reference>
<organism evidence="9">
    <name type="scientific">Salpingoeca rosetta (strain ATCC 50818 / BSB-021)</name>
    <dbReference type="NCBI Taxonomy" id="946362"/>
    <lineage>
        <taxon>Eukaryota</taxon>
        <taxon>Choanoflagellata</taxon>
        <taxon>Craspedida</taxon>
        <taxon>Salpingoecidae</taxon>
        <taxon>Salpingoeca</taxon>
    </lineage>
</organism>
<dbReference type="KEGG" id="sre:PTSG_08246"/>
<evidence type="ECO:0000256" key="6">
    <source>
        <dbReference type="RuleBase" id="RU003983"/>
    </source>
</evidence>
<keyword evidence="4 6" id="KW-0862">Zinc</keyword>
<sequence>MPLRSSLGKVMLVASGTALATLFGVGPLMNSLADSSLSLPAHAWTDIERKRNQREAQPFRDELLIELASLFAVFEVDPQRMKVSFIAGGDDSQAASAGTQRLPFGQAYLLLSEGIGLNYALSRVTAADACDIRPRVHPNEASTILTPEQRYALAHELAHITCEHHTKRVTATAAALTAAFAVGPALRRWARASRPVAATATLLSIAPAGAALRWLYRRQEWEADAVAAHKGYACGGEAFWSRQAAMRVPNPGVPYWFRTHPYPHERLAFFTSRCNPDGNNGDTG</sequence>
<proteinExistence type="inferred from homology"/>
<keyword evidence="3 6" id="KW-0378">Hydrolase</keyword>
<dbReference type="GO" id="GO:0004222">
    <property type="term" value="F:metalloendopeptidase activity"/>
    <property type="evidence" value="ECO:0007669"/>
    <property type="project" value="InterPro"/>
</dbReference>
<evidence type="ECO:0000256" key="2">
    <source>
        <dbReference type="ARBA" id="ARBA00022723"/>
    </source>
</evidence>
<accession>F2UIF2</accession>
<evidence type="ECO:0000256" key="1">
    <source>
        <dbReference type="ARBA" id="ARBA00022670"/>
    </source>
</evidence>
<dbReference type="GO" id="GO:0006508">
    <property type="term" value="P:proteolysis"/>
    <property type="evidence" value="ECO:0007669"/>
    <property type="project" value="UniProtKB-KW"/>
</dbReference>
<dbReference type="InParanoid" id="F2UIF2"/>
<evidence type="ECO:0000256" key="4">
    <source>
        <dbReference type="ARBA" id="ARBA00022833"/>
    </source>
</evidence>
<keyword evidence="1 6" id="KW-0645">Protease</keyword>
<keyword evidence="2" id="KW-0479">Metal-binding</keyword>
<dbReference type="RefSeq" id="XP_004991272.1">
    <property type="nucleotide sequence ID" value="XM_004991215.1"/>
</dbReference>
<dbReference type="InterPro" id="IPR001915">
    <property type="entry name" value="Peptidase_M48"/>
</dbReference>
<name>F2UIF2_SALR5</name>
<comment type="cofactor">
    <cofactor evidence="6">
        <name>Zn(2+)</name>
        <dbReference type="ChEBI" id="CHEBI:29105"/>
    </cofactor>
    <text evidence="6">Binds 1 zinc ion per subunit.</text>
</comment>
<evidence type="ECO:0000259" key="7">
    <source>
        <dbReference type="Pfam" id="PF01435"/>
    </source>
</evidence>
<evidence type="ECO:0000313" key="8">
    <source>
        <dbReference type="EMBL" id="EGD76901.1"/>
    </source>
</evidence>
<keyword evidence="9" id="KW-1185">Reference proteome</keyword>
<dbReference type="GO" id="GO:0046872">
    <property type="term" value="F:metal ion binding"/>
    <property type="evidence" value="ECO:0007669"/>
    <property type="project" value="UniProtKB-KW"/>
</dbReference>
<feature type="domain" description="Peptidase M48" evidence="7">
    <location>
        <begin position="150"/>
        <end position="269"/>
    </location>
</feature>
<evidence type="ECO:0000256" key="3">
    <source>
        <dbReference type="ARBA" id="ARBA00022801"/>
    </source>
</evidence>
<protein>
    <recommendedName>
        <fullName evidence="7">Peptidase M48 domain-containing protein</fullName>
    </recommendedName>
</protein>
<keyword evidence="5 6" id="KW-0482">Metalloprotease</keyword>
<dbReference type="AlphaFoldDB" id="F2UIF2"/>
<comment type="similarity">
    <text evidence="6">Belongs to the peptidase M48 family.</text>
</comment>
<dbReference type="EMBL" id="GL832975">
    <property type="protein sequence ID" value="EGD76901.1"/>
    <property type="molecule type" value="Genomic_DNA"/>
</dbReference>
<gene>
    <name evidence="8" type="ORF">PTSG_08246</name>
</gene>
<dbReference type="Proteomes" id="UP000007799">
    <property type="component" value="Unassembled WGS sequence"/>
</dbReference>